<dbReference type="Gene3D" id="1.10.630.10">
    <property type="entry name" value="Cytochrome P450"/>
    <property type="match status" value="1"/>
</dbReference>
<dbReference type="GO" id="GO:0005506">
    <property type="term" value="F:iron ion binding"/>
    <property type="evidence" value="ECO:0007669"/>
    <property type="project" value="InterPro"/>
</dbReference>
<evidence type="ECO:0000256" key="5">
    <source>
        <dbReference type="ARBA" id="ARBA00023004"/>
    </source>
</evidence>
<dbReference type="InterPro" id="IPR001128">
    <property type="entry name" value="Cyt_P450"/>
</dbReference>
<dbReference type="PANTHER" id="PTHR24286">
    <property type="entry name" value="CYTOCHROME P450 26"/>
    <property type="match status" value="1"/>
</dbReference>
<dbReference type="PROSITE" id="PS00086">
    <property type="entry name" value="CYTOCHROME_P450"/>
    <property type="match status" value="1"/>
</dbReference>
<keyword evidence="8" id="KW-0560">Oxidoreductase</keyword>
<feature type="transmembrane region" description="Helical" evidence="9">
    <location>
        <begin position="6"/>
        <end position="25"/>
    </location>
</feature>
<keyword evidence="11" id="KW-1185">Reference proteome</keyword>
<dbReference type="AlphaFoldDB" id="A0A9R1PXE5"/>
<dbReference type="InterPro" id="IPR002401">
    <property type="entry name" value="Cyt_P450_E_grp-I"/>
</dbReference>
<keyword evidence="2 9" id="KW-0812">Transmembrane</keyword>
<keyword evidence="3 7" id="KW-0479">Metal-binding</keyword>
<keyword evidence="5 7" id="KW-0408">Iron</keyword>
<dbReference type="Proteomes" id="UP000324705">
    <property type="component" value="Chromosome 2B"/>
</dbReference>
<evidence type="ECO:0000256" key="1">
    <source>
        <dbReference type="ARBA" id="ARBA00004972"/>
    </source>
</evidence>
<comment type="pathway">
    <text evidence="1">Hormone biosynthesis.</text>
</comment>
<protein>
    <recommendedName>
        <fullName evidence="12">Cytochrome P450</fullName>
    </recommendedName>
</protein>
<evidence type="ECO:0000256" key="9">
    <source>
        <dbReference type="SAM" id="Phobius"/>
    </source>
</evidence>
<evidence type="ECO:0000256" key="7">
    <source>
        <dbReference type="PIRSR" id="PIRSR602401-1"/>
    </source>
</evidence>
<evidence type="ECO:0000313" key="10">
    <source>
        <dbReference type="EMBL" id="VAH50333.1"/>
    </source>
</evidence>
<sequence length="447" mass="50370">MAAMAYIALRGAALAAIAALIHWVYRWRHPKCAGTLPPGSMGIPIIGETLQFFAPNPTCGLSPFVRDRVKRYGSMFKTSIVGRPVVVSADPDVNHYVFQNEGKLFESWYPDTFTEIFGRDNVGSLHGFIYKYLKTLVLRLYGQENLKAMIFDLTAKKLIGYEPTKSSESLRENFTAFIRGLISFPLNIPGTAYHECMEGRKKAMKVLKGMMKERMADPERKCEDFFDHVIQELRREKPLLTETIALDLMFVLLFASFETTALALTLGVKLLTENPRVVDALTEEHEAIVRNREDPDAAVTWAEYKSMTFTAQVIMEIVRLANIVPGIFRKALQDVEIKGYMVPAGWGIMVCPPAVHLNPDIYEDPLAFNPWRWQGKPEITGGTKHFMAFGGGLRFCVGTDLTKVLMATFIHNLVTKYRWKTVKGGNIVRTPGLGFPDGFDIQLFPKN</sequence>
<comment type="cofactor">
    <cofactor evidence="7">
        <name>heme</name>
        <dbReference type="ChEBI" id="CHEBI:30413"/>
    </cofactor>
</comment>
<feature type="binding site" description="axial binding residue" evidence="7">
    <location>
        <position position="396"/>
    </location>
    <ligand>
        <name>heme</name>
        <dbReference type="ChEBI" id="CHEBI:30413"/>
    </ligand>
    <ligandPart>
        <name>Fe</name>
        <dbReference type="ChEBI" id="CHEBI:18248"/>
    </ligandPart>
</feature>
<proteinExistence type="inferred from homology"/>
<dbReference type="GO" id="GO:0004497">
    <property type="term" value="F:monooxygenase activity"/>
    <property type="evidence" value="ECO:0007669"/>
    <property type="project" value="UniProtKB-KW"/>
</dbReference>
<evidence type="ECO:0000256" key="6">
    <source>
        <dbReference type="ARBA" id="ARBA00029441"/>
    </source>
</evidence>
<dbReference type="GO" id="GO:0010268">
    <property type="term" value="P:brassinosteroid homeostasis"/>
    <property type="evidence" value="ECO:0007669"/>
    <property type="project" value="TreeGrafter"/>
</dbReference>
<comment type="pathway">
    <text evidence="6">Plant hormone biosynthesis.</text>
</comment>
<evidence type="ECO:0000256" key="2">
    <source>
        <dbReference type="ARBA" id="ARBA00022692"/>
    </source>
</evidence>
<dbReference type="InterPro" id="IPR017972">
    <property type="entry name" value="Cyt_P450_CS"/>
</dbReference>
<evidence type="ECO:0000256" key="8">
    <source>
        <dbReference type="RuleBase" id="RU000461"/>
    </source>
</evidence>
<dbReference type="EMBL" id="LT934114">
    <property type="protein sequence ID" value="VAH50333.1"/>
    <property type="molecule type" value="Genomic_DNA"/>
</dbReference>
<dbReference type="InterPro" id="IPR036396">
    <property type="entry name" value="Cyt_P450_sf"/>
</dbReference>
<dbReference type="GO" id="GO:0016705">
    <property type="term" value="F:oxidoreductase activity, acting on paired donors, with incorporation or reduction of molecular oxygen"/>
    <property type="evidence" value="ECO:0007669"/>
    <property type="project" value="InterPro"/>
</dbReference>
<dbReference type="Pfam" id="PF00067">
    <property type="entry name" value="p450"/>
    <property type="match status" value="1"/>
</dbReference>
<evidence type="ECO:0000313" key="11">
    <source>
        <dbReference type="Proteomes" id="UP000324705"/>
    </source>
</evidence>
<comment type="similarity">
    <text evidence="8">Belongs to the cytochrome P450 family.</text>
</comment>
<keyword evidence="4 9" id="KW-1133">Transmembrane helix</keyword>
<dbReference type="PRINTS" id="PR00463">
    <property type="entry name" value="EP450I"/>
</dbReference>
<dbReference type="PANTHER" id="PTHR24286:SF11">
    <property type="entry name" value="CYTOCHROME P450, FAMILY 87, SUBFAMILY A, POLYPEPTIDE 2"/>
    <property type="match status" value="1"/>
</dbReference>
<gene>
    <name evidence="10" type="ORF">TRITD_2Bv1G198380</name>
</gene>
<dbReference type="CDD" id="cd11043">
    <property type="entry name" value="CYP90-like"/>
    <property type="match status" value="1"/>
</dbReference>
<keyword evidence="9" id="KW-0472">Membrane</keyword>
<dbReference type="Gramene" id="TRITD2Bv1G198380.2">
    <property type="protein sequence ID" value="TRITD2Bv1G198380.2"/>
    <property type="gene ID" value="TRITD2Bv1G198380"/>
</dbReference>
<evidence type="ECO:0008006" key="12">
    <source>
        <dbReference type="Google" id="ProtNLM"/>
    </source>
</evidence>
<reference evidence="10 11" key="1">
    <citation type="submission" date="2017-09" db="EMBL/GenBank/DDBJ databases">
        <authorList>
            <consortium name="International Durum Wheat Genome Sequencing Consortium (IDWGSC)"/>
            <person name="Milanesi L."/>
        </authorList>
    </citation>
    <scope>NUCLEOTIDE SEQUENCE [LARGE SCALE GENOMIC DNA]</scope>
    <source>
        <strain evidence="11">cv. Svevo</strain>
    </source>
</reference>
<organism evidence="10 11">
    <name type="scientific">Triticum turgidum subsp. durum</name>
    <name type="common">Durum wheat</name>
    <name type="synonym">Triticum durum</name>
    <dbReference type="NCBI Taxonomy" id="4567"/>
    <lineage>
        <taxon>Eukaryota</taxon>
        <taxon>Viridiplantae</taxon>
        <taxon>Streptophyta</taxon>
        <taxon>Embryophyta</taxon>
        <taxon>Tracheophyta</taxon>
        <taxon>Spermatophyta</taxon>
        <taxon>Magnoliopsida</taxon>
        <taxon>Liliopsida</taxon>
        <taxon>Poales</taxon>
        <taxon>Poaceae</taxon>
        <taxon>BOP clade</taxon>
        <taxon>Pooideae</taxon>
        <taxon>Triticodae</taxon>
        <taxon>Triticeae</taxon>
        <taxon>Triticinae</taxon>
        <taxon>Triticum</taxon>
    </lineage>
</organism>
<dbReference type="GO" id="GO:0016132">
    <property type="term" value="P:brassinosteroid biosynthetic process"/>
    <property type="evidence" value="ECO:0007669"/>
    <property type="project" value="TreeGrafter"/>
</dbReference>
<evidence type="ECO:0000256" key="3">
    <source>
        <dbReference type="ARBA" id="ARBA00022723"/>
    </source>
</evidence>
<dbReference type="PRINTS" id="PR00385">
    <property type="entry name" value="P450"/>
</dbReference>
<dbReference type="GO" id="GO:0020037">
    <property type="term" value="F:heme binding"/>
    <property type="evidence" value="ECO:0007669"/>
    <property type="project" value="InterPro"/>
</dbReference>
<dbReference type="SUPFAM" id="SSF48264">
    <property type="entry name" value="Cytochrome P450"/>
    <property type="match status" value="1"/>
</dbReference>
<keyword evidence="8" id="KW-0503">Monooxygenase</keyword>
<name>A0A9R1PXE5_TRITD</name>
<evidence type="ECO:0000256" key="4">
    <source>
        <dbReference type="ARBA" id="ARBA00022989"/>
    </source>
</evidence>
<dbReference type="GO" id="GO:0016125">
    <property type="term" value="P:sterol metabolic process"/>
    <property type="evidence" value="ECO:0007669"/>
    <property type="project" value="TreeGrafter"/>
</dbReference>
<keyword evidence="7 8" id="KW-0349">Heme</keyword>
<accession>A0A9R1PXE5</accession>